<dbReference type="Proteomes" id="UP001464555">
    <property type="component" value="Unassembled WGS sequence"/>
</dbReference>
<evidence type="ECO:0000256" key="1">
    <source>
        <dbReference type="SAM" id="Phobius"/>
    </source>
</evidence>
<name>A0ABU9HVN0_9FLAO</name>
<keyword evidence="3" id="KW-1185">Reference proteome</keyword>
<comment type="caution">
    <text evidence="2">The sequence shown here is derived from an EMBL/GenBank/DDBJ whole genome shotgun (WGS) entry which is preliminary data.</text>
</comment>
<protein>
    <recommendedName>
        <fullName evidence="4">SMODS and SLOG-associating 2TM effector domain-containing protein</fullName>
    </recommendedName>
</protein>
<proteinExistence type="predicted"/>
<keyword evidence="1" id="KW-0812">Transmembrane</keyword>
<evidence type="ECO:0000313" key="2">
    <source>
        <dbReference type="EMBL" id="MEL1244217.1"/>
    </source>
</evidence>
<evidence type="ECO:0008006" key="4">
    <source>
        <dbReference type="Google" id="ProtNLM"/>
    </source>
</evidence>
<keyword evidence="1" id="KW-0472">Membrane</keyword>
<feature type="transmembrane region" description="Helical" evidence="1">
    <location>
        <begin position="57"/>
        <end position="75"/>
    </location>
</feature>
<accession>A0ABU9HVN0</accession>
<dbReference type="EMBL" id="JBBYHR010000004">
    <property type="protein sequence ID" value="MEL1244217.1"/>
    <property type="molecule type" value="Genomic_DNA"/>
</dbReference>
<gene>
    <name evidence="2" type="ORF">AAEO56_08100</name>
</gene>
<evidence type="ECO:0000313" key="3">
    <source>
        <dbReference type="Proteomes" id="UP001464555"/>
    </source>
</evidence>
<keyword evidence="1" id="KW-1133">Transmembrane helix</keyword>
<reference evidence="2 3" key="1">
    <citation type="submission" date="2024-04" db="EMBL/GenBank/DDBJ databases">
        <title>Flavobacterium sp. DGU11 16S ribosomal RNA gene Genome sequencing and assembly.</title>
        <authorList>
            <person name="Park S."/>
        </authorList>
    </citation>
    <scope>NUCLEOTIDE SEQUENCE [LARGE SCALE GENOMIC DNA]</scope>
    <source>
        <strain evidence="2 3">DGU11</strain>
    </source>
</reference>
<sequence>MRDRFWATFINYKYKGFVIELLYCKYQRWERNINVFLAIASSSSIAAWALWKELDWLWAGIIASSQLINAIKPFFPYNKYVKELGSKFLKMENLTIECEKLWDKIQNDTITEEETSKKYYEFKKESSDILRFSDDIIFDVSKQSDIENKATELNKNFFRTHYNVELK</sequence>
<feature type="transmembrane region" description="Helical" evidence="1">
    <location>
        <begin position="33"/>
        <end position="51"/>
    </location>
</feature>
<dbReference type="RefSeq" id="WP_341696536.1">
    <property type="nucleotide sequence ID" value="NZ_JBBYHR010000004.1"/>
</dbReference>
<organism evidence="2 3">
    <name type="scientific">Flavobacterium arundinis</name>
    <dbReference type="NCBI Taxonomy" id="3139143"/>
    <lineage>
        <taxon>Bacteria</taxon>
        <taxon>Pseudomonadati</taxon>
        <taxon>Bacteroidota</taxon>
        <taxon>Flavobacteriia</taxon>
        <taxon>Flavobacteriales</taxon>
        <taxon>Flavobacteriaceae</taxon>
        <taxon>Flavobacterium</taxon>
    </lineage>
</organism>